<dbReference type="eggNOG" id="ENOG502RBSY">
    <property type="taxonomic scope" value="Eukaryota"/>
</dbReference>
<dbReference type="EMBL" id="KK852708">
    <property type="protein sequence ID" value="KDR17985.1"/>
    <property type="molecule type" value="Genomic_DNA"/>
</dbReference>
<dbReference type="GO" id="GO:0005085">
    <property type="term" value="F:guanyl-nucleotide exchange factor activity"/>
    <property type="evidence" value="ECO:0007669"/>
    <property type="project" value="InterPro"/>
</dbReference>
<organism evidence="1 2">
    <name type="scientific">Zootermopsis nevadensis</name>
    <name type="common">Dampwood termite</name>
    <dbReference type="NCBI Taxonomy" id="136037"/>
    <lineage>
        <taxon>Eukaryota</taxon>
        <taxon>Metazoa</taxon>
        <taxon>Ecdysozoa</taxon>
        <taxon>Arthropoda</taxon>
        <taxon>Hexapoda</taxon>
        <taxon>Insecta</taxon>
        <taxon>Pterygota</taxon>
        <taxon>Neoptera</taxon>
        <taxon>Polyneoptera</taxon>
        <taxon>Dictyoptera</taxon>
        <taxon>Blattodea</taxon>
        <taxon>Blattoidea</taxon>
        <taxon>Termitoidae</taxon>
        <taxon>Termopsidae</taxon>
        <taxon>Zootermopsis</taxon>
    </lineage>
</organism>
<dbReference type="OMA" id="NICIEEP"/>
<dbReference type="InterPro" id="IPR027819">
    <property type="entry name" value="C9orf72"/>
</dbReference>
<dbReference type="GO" id="GO:0005768">
    <property type="term" value="C:endosome"/>
    <property type="evidence" value="ECO:0007669"/>
    <property type="project" value="TreeGrafter"/>
</dbReference>
<dbReference type="AlphaFoldDB" id="A0A067R498"/>
<sequence>MVKTESFHNCSRISVQCSVKNLVSYSRSTIKMECGSMCSIDSDSRNSALHFLKSVAMNADIAQSAQEEVQHFMHVDSSKNSRLSAASTTDITYSEELKPNPPAEYNLSNVYCAGSSVSHILPSEEGNIISAVVLSKWDDIVGPQTVYVWLKNKVDMINVDTRRTVGHSLIRNLCIAKSVKYVTTHTVNYTGLNLVMSPSCSDATVNPVERNSGIFIVPELDLIAQSLIFQLQNHELNVPYSLAVIVSYQHYSYYLHLRQLFQLWLQRTAARLRMILQKSLSSNSAFENSDQVNDWMIDMCYMMLSLKSYGLTPATHVESYHVLNNLLLERVLTSHLQTFGCTVVMGTSSEDINSLISFLALFLDTDELHCSRFVLPPENCFFHAGLFLQGLLLNEYGCRELCSTELAANPYPVTAVDLTRGIHAAAVKQTPLHHRRWQVPQREYHQFHDEGQVQEPGPEHSLHESVFHPVKEGAHLVCGFLEDMRHLPSSLWSTYIQLFKQKLNSLAFSLLNLVCWMRNDCAKRQHRRYLAQVLDLEEPDLLIVLAVAEKLQPAICSEGHNILDRQVKNM</sequence>
<dbReference type="InParanoid" id="A0A067R498"/>
<keyword evidence="2" id="KW-1185">Reference proteome</keyword>
<evidence type="ECO:0000313" key="2">
    <source>
        <dbReference type="Proteomes" id="UP000027135"/>
    </source>
</evidence>
<dbReference type="STRING" id="136037.A0A067R498"/>
<dbReference type="GO" id="GO:0005776">
    <property type="term" value="C:autophagosome"/>
    <property type="evidence" value="ECO:0007669"/>
    <property type="project" value="TreeGrafter"/>
</dbReference>
<dbReference type="PANTHER" id="PTHR31855:SF2">
    <property type="entry name" value="GUANINE NUCLEOTIDE EXCHANGE FACTOR C9ORF72"/>
    <property type="match status" value="1"/>
</dbReference>
<dbReference type="GO" id="GO:0006914">
    <property type="term" value="P:autophagy"/>
    <property type="evidence" value="ECO:0007669"/>
    <property type="project" value="TreeGrafter"/>
</dbReference>
<dbReference type="PROSITE" id="PS51835">
    <property type="entry name" value="DENN_C9ORF72"/>
    <property type="match status" value="1"/>
</dbReference>
<evidence type="ECO:0000313" key="1">
    <source>
        <dbReference type="EMBL" id="KDR17985.1"/>
    </source>
</evidence>
<gene>
    <name evidence="1" type="ORF">L798_07166</name>
</gene>
<accession>A0A067R498</accession>
<proteinExistence type="predicted"/>
<name>A0A067R498_ZOONE</name>
<dbReference type="Proteomes" id="UP000027135">
    <property type="component" value="Unassembled WGS sequence"/>
</dbReference>
<dbReference type="GO" id="GO:0006897">
    <property type="term" value="P:endocytosis"/>
    <property type="evidence" value="ECO:0007669"/>
    <property type="project" value="TreeGrafter"/>
</dbReference>
<dbReference type="Pfam" id="PF15019">
    <property type="entry name" value="C9orf72-like"/>
    <property type="match status" value="1"/>
</dbReference>
<dbReference type="PANTHER" id="PTHR31855">
    <property type="entry name" value="GUANINE NUCLEOTIDE EXCHANGE C9ORF72"/>
    <property type="match status" value="1"/>
</dbReference>
<protein>
    <submittedName>
        <fullName evidence="1">Uncharacterized protein</fullName>
    </submittedName>
</protein>
<reference evidence="1 2" key="1">
    <citation type="journal article" date="2014" name="Nat. Commun.">
        <title>Molecular traces of alternative social organization in a termite genome.</title>
        <authorList>
            <person name="Terrapon N."/>
            <person name="Li C."/>
            <person name="Robertson H.M."/>
            <person name="Ji L."/>
            <person name="Meng X."/>
            <person name="Booth W."/>
            <person name="Chen Z."/>
            <person name="Childers C.P."/>
            <person name="Glastad K.M."/>
            <person name="Gokhale K."/>
            <person name="Gowin J."/>
            <person name="Gronenberg W."/>
            <person name="Hermansen R.A."/>
            <person name="Hu H."/>
            <person name="Hunt B.G."/>
            <person name="Huylmans A.K."/>
            <person name="Khalil S.M."/>
            <person name="Mitchell R.D."/>
            <person name="Munoz-Torres M.C."/>
            <person name="Mustard J.A."/>
            <person name="Pan H."/>
            <person name="Reese J.T."/>
            <person name="Scharf M.E."/>
            <person name="Sun F."/>
            <person name="Vogel H."/>
            <person name="Xiao J."/>
            <person name="Yang W."/>
            <person name="Yang Z."/>
            <person name="Yang Z."/>
            <person name="Zhou J."/>
            <person name="Zhu J."/>
            <person name="Brent C.S."/>
            <person name="Elsik C.G."/>
            <person name="Goodisman M.A."/>
            <person name="Liberles D.A."/>
            <person name="Roe R.M."/>
            <person name="Vargo E.L."/>
            <person name="Vilcinskas A."/>
            <person name="Wang J."/>
            <person name="Bornberg-Bauer E."/>
            <person name="Korb J."/>
            <person name="Zhang G."/>
            <person name="Liebig J."/>
        </authorList>
    </citation>
    <scope>NUCLEOTIDE SEQUENCE [LARGE SCALE GENOMIC DNA]</scope>
    <source>
        <tissue evidence="1">Whole organism</tissue>
    </source>
</reference>